<evidence type="ECO:0000256" key="5">
    <source>
        <dbReference type="SAM" id="MobiDB-lite"/>
    </source>
</evidence>
<feature type="transmembrane region" description="Helical" evidence="6">
    <location>
        <begin position="377"/>
        <end position="397"/>
    </location>
</feature>
<evidence type="ECO:0000259" key="7">
    <source>
        <dbReference type="PROSITE" id="PS50261"/>
    </source>
</evidence>
<protein>
    <recommendedName>
        <fullName evidence="7">G-protein coupled receptors family 2 profile 2 domain-containing protein</fullName>
    </recommendedName>
</protein>
<evidence type="ECO:0000256" key="2">
    <source>
        <dbReference type="ARBA" id="ARBA00022692"/>
    </source>
</evidence>
<feature type="transmembrane region" description="Helical" evidence="6">
    <location>
        <begin position="138"/>
        <end position="159"/>
    </location>
</feature>
<keyword evidence="4 6" id="KW-0472">Membrane</keyword>
<evidence type="ECO:0000256" key="3">
    <source>
        <dbReference type="ARBA" id="ARBA00022989"/>
    </source>
</evidence>
<feature type="transmembrane region" description="Helical" evidence="6">
    <location>
        <begin position="222"/>
        <end position="245"/>
    </location>
</feature>
<keyword evidence="2 6" id="KW-0812">Transmembrane</keyword>
<dbReference type="InterPro" id="IPR017981">
    <property type="entry name" value="GPCR_2-like_7TM"/>
</dbReference>
<feature type="transmembrane region" description="Helical" evidence="6">
    <location>
        <begin position="180"/>
        <end position="202"/>
    </location>
</feature>
<keyword evidence="9" id="KW-1185">Reference proteome</keyword>
<evidence type="ECO:0000256" key="4">
    <source>
        <dbReference type="ARBA" id="ARBA00023136"/>
    </source>
</evidence>
<keyword evidence="3 6" id="KW-1133">Transmembrane helix</keyword>
<accession>A0AA40CIT6</accession>
<evidence type="ECO:0000256" key="6">
    <source>
        <dbReference type="SAM" id="Phobius"/>
    </source>
</evidence>
<feature type="transmembrane region" description="Helical" evidence="6">
    <location>
        <begin position="68"/>
        <end position="88"/>
    </location>
</feature>
<feature type="transmembrane region" description="Helical" evidence="6">
    <location>
        <begin position="310"/>
        <end position="333"/>
    </location>
</feature>
<sequence length="489" mass="53411">MTSPFNGACPAPFLDEHLFPKSGGFLPGRACALNPLEGDNATTRCCVPCPIFDYVYDDDFKQMTDGAAWVHVVGFILCGFLLISMAILPTNVTRRSFLNIILLVGILLLELGFIIPLARQPEQCYNEITPNDMNTSTTCAFSGAFAAFGGMTLVTWILIRAFFMHLQICWDITPTKYHILFANLSAWTTTIVLTSAVLAHAGVSFRFGGYCHVNHTGSIPTYWAWLLAFGGLAFVLQVATFGYCVKVYLQAALLRSASSMSGTAQLDSSGSAGDLKGRKNSATFSAQSRSRARAAKAAARRVREVLKLQWRSLAIVALAIFTTAFVCVVFIVLDNKQEKLALTDTEASLPWITCMILTRDNEQCLDKTGSVVISQRVVVATLFILAFVGVEAFCLLCRVDMLKAWGDWGKKMWGRRPWRKRDYLMGGPEPEFDLVVARGQRLGSAEGRTASPAPGAVALADRSDRVEGLSADKAERKDSTATVEAPHAL</sequence>
<feature type="transmembrane region" description="Helical" evidence="6">
    <location>
        <begin position="100"/>
        <end position="118"/>
    </location>
</feature>
<evidence type="ECO:0000313" key="9">
    <source>
        <dbReference type="Proteomes" id="UP001175001"/>
    </source>
</evidence>
<proteinExistence type="predicted"/>
<comment type="caution">
    <text evidence="8">The sequence shown here is derived from an EMBL/GenBank/DDBJ whole genome shotgun (WGS) entry which is preliminary data.</text>
</comment>
<dbReference type="Proteomes" id="UP001175001">
    <property type="component" value="Unassembled WGS sequence"/>
</dbReference>
<dbReference type="PROSITE" id="PS50261">
    <property type="entry name" value="G_PROTEIN_RECEP_F2_4"/>
    <property type="match status" value="1"/>
</dbReference>
<dbReference type="GO" id="GO:0007166">
    <property type="term" value="P:cell surface receptor signaling pathway"/>
    <property type="evidence" value="ECO:0007669"/>
    <property type="project" value="InterPro"/>
</dbReference>
<dbReference type="PANTHER" id="PTHR42058:SF1">
    <property type="entry name" value="G-PROTEIN COUPLED RECEPTORS FAMILY 2 PROFILE 2 DOMAIN-CONTAINING PROTEIN"/>
    <property type="match status" value="1"/>
</dbReference>
<gene>
    <name evidence="8" type="ORF">DIS24_g9330</name>
</gene>
<organism evidence="8 9">
    <name type="scientific">Lasiodiplodia hormozganensis</name>
    <dbReference type="NCBI Taxonomy" id="869390"/>
    <lineage>
        <taxon>Eukaryota</taxon>
        <taxon>Fungi</taxon>
        <taxon>Dikarya</taxon>
        <taxon>Ascomycota</taxon>
        <taxon>Pezizomycotina</taxon>
        <taxon>Dothideomycetes</taxon>
        <taxon>Dothideomycetes incertae sedis</taxon>
        <taxon>Botryosphaeriales</taxon>
        <taxon>Botryosphaeriaceae</taxon>
        <taxon>Lasiodiplodia</taxon>
    </lineage>
</organism>
<dbReference type="InterPro" id="IPR053247">
    <property type="entry name" value="GPCR_GPR1/git3-like"/>
</dbReference>
<feature type="domain" description="G-protein coupled receptors family 2 profile 2" evidence="7">
    <location>
        <begin position="60"/>
        <end position="227"/>
    </location>
</feature>
<dbReference type="PANTHER" id="PTHR42058">
    <property type="entry name" value="G_PROTEIN_RECEP_F2_4 DOMAIN-CONTAINING PROTEIN"/>
    <property type="match status" value="1"/>
</dbReference>
<feature type="region of interest" description="Disordered" evidence="5">
    <location>
        <begin position="445"/>
        <end position="489"/>
    </location>
</feature>
<dbReference type="AlphaFoldDB" id="A0AA40CIT6"/>
<comment type="subcellular location">
    <subcellularLocation>
        <location evidence="1">Membrane</location>
        <topology evidence="1">Multi-pass membrane protein</topology>
    </subcellularLocation>
</comment>
<name>A0AA40CIT6_9PEZI</name>
<dbReference type="Gene3D" id="1.20.1070.10">
    <property type="entry name" value="Rhodopsin 7-helix transmembrane proteins"/>
    <property type="match status" value="1"/>
</dbReference>
<dbReference type="GO" id="GO:0004888">
    <property type="term" value="F:transmembrane signaling receptor activity"/>
    <property type="evidence" value="ECO:0007669"/>
    <property type="project" value="InterPro"/>
</dbReference>
<feature type="region of interest" description="Disordered" evidence="5">
    <location>
        <begin position="268"/>
        <end position="288"/>
    </location>
</feature>
<feature type="compositionally biased region" description="Basic and acidic residues" evidence="5">
    <location>
        <begin position="461"/>
        <end position="479"/>
    </location>
</feature>
<dbReference type="EMBL" id="JAUJDW010000081">
    <property type="protein sequence ID" value="KAK0640446.1"/>
    <property type="molecule type" value="Genomic_DNA"/>
</dbReference>
<reference evidence="8" key="1">
    <citation type="submission" date="2023-06" db="EMBL/GenBank/DDBJ databases">
        <title>Multi-omics analyses reveal the molecular pathogenesis toolkit of Lasiodiplodia hormozganensis, a cross-kingdom pathogen.</title>
        <authorList>
            <person name="Felix C."/>
            <person name="Meneses R."/>
            <person name="Goncalves M.F.M."/>
            <person name="Tilleman L."/>
            <person name="Duarte A.S."/>
            <person name="Jorrin-Novo J.V."/>
            <person name="Van De Peer Y."/>
            <person name="Deforce D."/>
            <person name="Van Nieuwerburgh F."/>
            <person name="Esteves A.C."/>
            <person name="Alves A."/>
        </authorList>
    </citation>
    <scope>NUCLEOTIDE SEQUENCE</scope>
    <source>
        <strain evidence="8">CBS 339.90</strain>
    </source>
</reference>
<evidence type="ECO:0000313" key="8">
    <source>
        <dbReference type="EMBL" id="KAK0640446.1"/>
    </source>
</evidence>
<evidence type="ECO:0000256" key="1">
    <source>
        <dbReference type="ARBA" id="ARBA00004141"/>
    </source>
</evidence>
<dbReference type="GO" id="GO:0016020">
    <property type="term" value="C:membrane"/>
    <property type="evidence" value="ECO:0007669"/>
    <property type="project" value="UniProtKB-SubCell"/>
</dbReference>